<dbReference type="PANTHER" id="PTHR43092:SF2">
    <property type="entry name" value="HERCYNYLCYSTEINE SULFOXIDE LYASE"/>
    <property type="match status" value="1"/>
</dbReference>
<dbReference type="OrthoDB" id="5978656at2759"/>
<protein>
    <recommendedName>
        <fullName evidence="2">Aminotransferase class V domain-containing protein</fullName>
    </recommendedName>
</protein>
<dbReference type="STRING" id="857342.A0A2T3B031"/>
<gene>
    <name evidence="3" type="ORF">M430DRAFT_51099</name>
</gene>
<dbReference type="Proteomes" id="UP000241818">
    <property type="component" value="Unassembled WGS sequence"/>
</dbReference>
<feature type="domain" description="Aminotransferase class V" evidence="2">
    <location>
        <begin position="71"/>
        <end position="365"/>
    </location>
</feature>
<evidence type="ECO:0000313" key="4">
    <source>
        <dbReference type="Proteomes" id="UP000241818"/>
    </source>
</evidence>
<dbReference type="AlphaFoldDB" id="A0A2T3B031"/>
<evidence type="ECO:0000259" key="2">
    <source>
        <dbReference type="Pfam" id="PF00266"/>
    </source>
</evidence>
<dbReference type="RefSeq" id="XP_024720259.1">
    <property type="nucleotide sequence ID" value="XM_024868188.1"/>
</dbReference>
<dbReference type="SUPFAM" id="SSF53383">
    <property type="entry name" value="PLP-dependent transferases"/>
    <property type="match status" value="1"/>
</dbReference>
<dbReference type="InterPro" id="IPR015424">
    <property type="entry name" value="PyrdxlP-dep_Trfase"/>
</dbReference>
<evidence type="ECO:0000256" key="1">
    <source>
        <dbReference type="ARBA" id="ARBA00022898"/>
    </source>
</evidence>
<sequence length="451" mass="50376">MGDLSIAGDSTSYERTPFGRQMLKHFLFDPAYKNFNHGSFGTYPRAIRDKQRYYLDLCESAPDQYIRYTYPQLLDESREAVAKVLNAPVDTVVYVPNATTGVNVVLRNLVWNPDGKDEILYFNTIYGASGKSIIYTCEANNDLVRPREIPITYPIEDSDLIALFKKAIKASRAARKFPRVAVFDTVSSMPGLAVPYKELTAICREEGILSLIDAAHAIGHIPLDLTALDPDFFVSNCHKWLFAPRGCAVLYVPKRNQALIRSSLPTSHGFVPRPGASSGTPNPLDVSSKSEFVNNFEFVGTVDNSSFVVVPEAIKWREQVCGGEKAIMEYNTDLTRRAGSLVAQILGTKVLDNSTQTLTNCCLVNVLLPLTPSKEKIPGTNTIDPQYGMQASQWMQRTLLAEYKTFIPIFFFQGQWWARLSGQVYLELADFEWAAATLKELCERAANTEFA</sequence>
<organism evidence="3 4">
    <name type="scientific">Amorphotheca resinae ATCC 22711</name>
    <dbReference type="NCBI Taxonomy" id="857342"/>
    <lineage>
        <taxon>Eukaryota</taxon>
        <taxon>Fungi</taxon>
        <taxon>Dikarya</taxon>
        <taxon>Ascomycota</taxon>
        <taxon>Pezizomycotina</taxon>
        <taxon>Leotiomycetes</taxon>
        <taxon>Helotiales</taxon>
        <taxon>Amorphothecaceae</taxon>
        <taxon>Amorphotheca</taxon>
    </lineage>
</organism>
<dbReference type="Gene3D" id="3.40.640.10">
    <property type="entry name" value="Type I PLP-dependent aspartate aminotransferase-like (Major domain)"/>
    <property type="match status" value="1"/>
</dbReference>
<keyword evidence="4" id="KW-1185">Reference proteome</keyword>
<evidence type="ECO:0000313" key="3">
    <source>
        <dbReference type="EMBL" id="PSS16751.1"/>
    </source>
</evidence>
<dbReference type="PANTHER" id="PTHR43092">
    <property type="entry name" value="L-CYSTEINE DESULFHYDRASE"/>
    <property type="match status" value="1"/>
</dbReference>
<dbReference type="EMBL" id="KZ679012">
    <property type="protein sequence ID" value="PSS16751.1"/>
    <property type="molecule type" value="Genomic_DNA"/>
</dbReference>
<proteinExistence type="predicted"/>
<accession>A0A2T3B031</accession>
<dbReference type="GeneID" id="36576269"/>
<dbReference type="InterPro" id="IPR015421">
    <property type="entry name" value="PyrdxlP-dep_Trfase_major"/>
</dbReference>
<dbReference type="InParanoid" id="A0A2T3B031"/>
<dbReference type="InterPro" id="IPR000192">
    <property type="entry name" value="Aminotrans_V_dom"/>
</dbReference>
<name>A0A2T3B031_AMORE</name>
<dbReference type="Pfam" id="PF00266">
    <property type="entry name" value="Aminotran_5"/>
    <property type="match status" value="1"/>
</dbReference>
<keyword evidence="1" id="KW-0663">Pyridoxal phosphate</keyword>
<reference evidence="3 4" key="1">
    <citation type="journal article" date="2018" name="New Phytol.">
        <title>Comparative genomics and transcriptomics depict ericoid mycorrhizal fungi as versatile saprotrophs and plant mutualists.</title>
        <authorList>
            <person name="Martino E."/>
            <person name="Morin E."/>
            <person name="Grelet G.A."/>
            <person name="Kuo A."/>
            <person name="Kohler A."/>
            <person name="Daghino S."/>
            <person name="Barry K.W."/>
            <person name="Cichocki N."/>
            <person name="Clum A."/>
            <person name="Dockter R.B."/>
            <person name="Hainaut M."/>
            <person name="Kuo R.C."/>
            <person name="LaButti K."/>
            <person name="Lindahl B.D."/>
            <person name="Lindquist E.A."/>
            <person name="Lipzen A."/>
            <person name="Khouja H.R."/>
            <person name="Magnuson J."/>
            <person name="Murat C."/>
            <person name="Ohm R.A."/>
            <person name="Singer S.W."/>
            <person name="Spatafora J.W."/>
            <person name="Wang M."/>
            <person name="Veneault-Fourrey C."/>
            <person name="Henrissat B."/>
            <person name="Grigoriev I.V."/>
            <person name="Martin F.M."/>
            <person name="Perotto S."/>
        </authorList>
    </citation>
    <scope>NUCLEOTIDE SEQUENCE [LARGE SCALE GENOMIC DNA]</scope>
    <source>
        <strain evidence="3 4">ATCC 22711</strain>
    </source>
</reference>